<keyword evidence="7 9" id="KW-0030">Aminoacyl-tRNA synthetase</keyword>
<keyword evidence="13" id="KW-1185">Reference proteome</keyword>
<dbReference type="SMART" id="SM00363">
    <property type="entry name" value="S4"/>
    <property type="match status" value="1"/>
</dbReference>
<dbReference type="RefSeq" id="WP_018196044.1">
    <property type="nucleotide sequence ID" value="NZ_CP130454.1"/>
</dbReference>
<dbReference type="InterPro" id="IPR002305">
    <property type="entry name" value="aa-tRNA-synth_Ic"/>
</dbReference>
<evidence type="ECO:0000256" key="1">
    <source>
        <dbReference type="ARBA" id="ARBA00022490"/>
    </source>
</evidence>
<dbReference type="PROSITE" id="PS50889">
    <property type="entry name" value="S4"/>
    <property type="match status" value="1"/>
</dbReference>
<keyword evidence="6 9" id="KW-0648">Protein biosynthesis</keyword>
<dbReference type="Proteomes" id="UP001204798">
    <property type="component" value="Unassembled WGS sequence"/>
</dbReference>
<dbReference type="GO" id="GO:0004831">
    <property type="term" value="F:tyrosine-tRNA ligase activity"/>
    <property type="evidence" value="ECO:0007669"/>
    <property type="project" value="UniProtKB-EC"/>
</dbReference>
<dbReference type="PRINTS" id="PR01040">
    <property type="entry name" value="TRNASYNTHTYR"/>
</dbReference>
<sequence length="399" mass="45775">MRTVDEQLQILKRGVAEIVPEDELRLKLERSVKTGKPLRVKLGIDPTASDIHLGFAVVLRKLRQWQDLGHTAVLIIGDRTATIGDPTGRSETRPQLSLDEVRRNAETYTQQIFRILDPERTEVRYNSEWLDKLTLSELVFIASQMTVARMLERDDFAQRFKNEQPIALHEFLYPLMQAYDSVAIQADVEMGGLDQKFNILTGRDIQRAYGQEPQVAFLMPLLIGLDGVRKMSKSFGNYIGIAEPPQEMFGKVMRIPDELMRQWFILCTDVPESEVDEILAGHPMEAKKRLAWEIVKLYHGEDEANKAKAEFERVFQQRELPSEIPTVEVEFELRQMPFADLLVALELVPSKNEAKRLISEGAVEINGERITDWRKVIPINTGDIIRIGKRKFARLVVLQ</sequence>
<evidence type="ECO:0000313" key="13">
    <source>
        <dbReference type="Proteomes" id="UP001204798"/>
    </source>
</evidence>
<comment type="subcellular location">
    <subcellularLocation>
        <location evidence="9">Cytoplasm</location>
    </subcellularLocation>
</comment>
<dbReference type="InterPro" id="IPR024088">
    <property type="entry name" value="Tyr-tRNA-ligase_bac-type"/>
</dbReference>
<dbReference type="InterPro" id="IPR054608">
    <property type="entry name" value="SYY-like_C"/>
</dbReference>
<dbReference type="Pfam" id="PF00579">
    <property type="entry name" value="tRNA-synt_1b"/>
    <property type="match status" value="1"/>
</dbReference>
<evidence type="ECO:0000256" key="8">
    <source>
        <dbReference type="ARBA" id="ARBA00048248"/>
    </source>
</evidence>
<proteinExistence type="inferred from homology"/>
<dbReference type="InterPro" id="IPR002942">
    <property type="entry name" value="S4_RNA-bd"/>
</dbReference>
<evidence type="ECO:0000256" key="6">
    <source>
        <dbReference type="ARBA" id="ARBA00022917"/>
    </source>
</evidence>
<comment type="caution">
    <text evidence="12">The sequence shown here is derived from an EMBL/GenBank/DDBJ whole genome shotgun (WGS) entry which is preliminary data.</text>
</comment>
<dbReference type="HAMAP" id="MF_02007">
    <property type="entry name" value="Tyr_tRNA_synth_type2"/>
    <property type="match status" value="1"/>
</dbReference>
<keyword evidence="4 9" id="KW-0067">ATP-binding</keyword>
<dbReference type="Gene3D" id="3.10.290.10">
    <property type="entry name" value="RNA-binding S4 domain"/>
    <property type="match status" value="1"/>
</dbReference>
<dbReference type="Gene3D" id="1.10.240.10">
    <property type="entry name" value="Tyrosyl-Transfer RNA Synthetase"/>
    <property type="match status" value="1"/>
</dbReference>
<comment type="subunit">
    <text evidence="9">Homodimer.</text>
</comment>
<evidence type="ECO:0000313" key="12">
    <source>
        <dbReference type="EMBL" id="MCS3920269.1"/>
    </source>
</evidence>
<organism evidence="12 13">
    <name type="scientific">Candidatus Fervidibacter sacchari</name>
    <dbReference type="NCBI Taxonomy" id="1448929"/>
    <lineage>
        <taxon>Bacteria</taxon>
        <taxon>Candidatus Fervidibacterota</taxon>
        <taxon>Candidatus Fervidibacter</taxon>
    </lineage>
</organism>
<dbReference type="EMBL" id="JANUCP010000005">
    <property type="protein sequence ID" value="MCS3920269.1"/>
    <property type="molecule type" value="Genomic_DNA"/>
</dbReference>
<comment type="function">
    <text evidence="9">Catalyzes the attachment of tyrosine to tRNA(Tyr) in a two-step reaction: tyrosine is first activated by ATP to form Tyr-AMP and then transferred to the acceptor end of tRNA(Tyr).</text>
</comment>
<protein>
    <recommendedName>
        <fullName evidence="9">Tyrosine--tRNA ligase</fullName>
        <ecNumber evidence="9">6.1.1.1</ecNumber>
    </recommendedName>
    <alternativeName>
        <fullName evidence="9">Tyrosyl-tRNA synthetase</fullName>
        <shortName evidence="9">TyrRS</shortName>
    </alternativeName>
</protein>
<keyword evidence="1 9" id="KW-0963">Cytoplasm</keyword>
<keyword evidence="5 10" id="KW-0694">RNA-binding</keyword>
<dbReference type="CDD" id="cd00805">
    <property type="entry name" value="TyrRS_core"/>
    <property type="match status" value="1"/>
</dbReference>
<dbReference type="InterPro" id="IPR024108">
    <property type="entry name" value="Tyr-tRNA-ligase_bac_2"/>
</dbReference>
<comment type="catalytic activity">
    <reaction evidence="8 9">
        <text>tRNA(Tyr) + L-tyrosine + ATP = L-tyrosyl-tRNA(Tyr) + AMP + diphosphate + H(+)</text>
        <dbReference type="Rhea" id="RHEA:10220"/>
        <dbReference type="Rhea" id="RHEA-COMP:9706"/>
        <dbReference type="Rhea" id="RHEA-COMP:9707"/>
        <dbReference type="ChEBI" id="CHEBI:15378"/>
        <dbReference type="ChEBI" id="CHEBI:30616"/>
        <dbReference type="ChEBI" id="CHEBI:33019"/>
        <dbReference type="ChEBI" id="CHEBI:58315"/>
        <dbReference type="ChEBI" id="CHEBI:78442"/>
        <dbReference type="ChEBI" id="CHEBI:78536"/>
        <dbReference type="ChEBI" id="CHEBI:456215"/>
        <dbReference type="EC" id="6.1.1.1"/>
    </reaction>
</comment>
<keyword evidence="2 9" id="KW-0436">Ligase</keyword>
<dbReference type="EC" id="6.1.1.1" evidence="9"/>
<dbReference type="SUPFAM" id="SSF52374">
    <property type="entry name" value="Nucleotidylyl transferase"/>
    <property type="match status" value="1"/>
</dbReference>
<feature type="short sequence motif" description="'KMSKS' region" evidence="9">
    <location>
        <begin position="230"/>
        <end position="234"/>
    </location>
</feature>
<comment type="caution">
    <text evidence="9">Lacks conserved residue(s) required for the propagation of feature annotation.</text>
</comment>
<dbReference type="Gene3D" id="3.40.50.620">
    <property type="entry name" value="HUPs"/>
    <property type="match status" value="1"/>
</dbReference>
<name>A0ABT2EQP1_9BACT</name>
<dbReference type="NCBIfam" id="TIGR00234">
    <property type="entry name" value="tyrS"/>
    <property type="match status" value="1"/>
</dbReference>
<evidence type="ECO:0000256" key="5">
    <source>
        <dbReference type="ARBA" id="ARBA00022884"/>
    </source>
</evidence>
<dbReference type="PANTHER" id="PTHR11766">
    <property type="entry name" value="TYROSYL-TRNA SYNTHETASE"/>
    <property type="match status" value="1"/>
</dbReference>
<dbReference type="CDD" id="cd00165">
    <property type="entry name" value="S4"/>
    <property type="match status" value="1"/>
</dbReference>
<reference evidence="12 13" key="1">
    <citation type="submission" date="2022-08" db="EMBL/GenBank/DDBJ databases">
        <title>Bacterial and archaeal communities from various locations to study Microbial Dark Matter (Phase II).</title>
        <authorList>
            <person name="Stepanauskas R."/>
        </authorList>
    </citation>
    <scope>NUCLEOTIDE SEQUENCE [LARGE SCALE GENOMIC DNA]</scope>
    <source>
        <strain evidence="12 13">PD1</strain>
    </source>
</reference>
<evidence type="ECO:0000259" key="11">
    <source>
        <dbReference type="SMART" id="SM00363"/>
    </source>
</evidence>
<evidence type="ECO:0000256" key="9">
    <source>
        <dbReference type="HAMAP-Rule" id="MF_02007"/>
    </source>
</evidence>
<evidence type="ECO:0000256" key="10">
    <source>
        <dbReference type="PROSITE-ProRule" id="PRU00182"/>
    </source>
</evidence>
<evidence type="ECO:0000256" key="4">
    <source>
        <dbReference type="ARBA" id="ARBA00022840"/>
    </source>
</evidence>
<evidence type="ECO:0000256" key="3">
    <source>
        <dbReference type="ARBA" id="ARBA00022741"/>
    </source>
</evidence>
<dbReference type="SUPFAM" id="SSF55174">
    <property type="entry name" value="Alpha-L RNA-binding motif"/>
    <property type="match status" value="1"/>
</dbReference>
<gene>
    <name evidence="9" type="primary">tyrS</name>
    <name evidence="12" type="ORF">M2350_002698</name>
</gene>
<dbReference type="InterPro" id="IPR036986">
    <property type="entry name" value="S4_RNA-bd_sf"/>
</dbReference>
<dbReference type="InterPro" id="IPR002307">
    <property type="entry name" value="Tyr-tRNA-ligase"/>
</dbReference>
<keyword evidence="3 9" id="KW-0547">Nucleotide-binding</keyword>
<dbReference type="Pfam" id="PF22421">
    <property type="entry name" value="SYY_C-terminal"/>
    <property type="match status" value="1"/>
</dbReference>
<dbReference type="InterPro" id="IPR014729">
    <property type="entry name" value="Rossmann-like_a/b/a_fold"/>
</dbReference>
<accession>A0ABT2EQP1</accession>
<feature type="binding site" evidence="9">
    <location>
        <position position="233"/>
    </location>
    <ligand>
        <name>ATP</name>
        <dbReference type="ChEBI" id="CHEBI:30616"/>
    </ligand>
</feature>
<feature type="domain" description="RNA-binding S4" evidence="11">
    <location>
        <begin position="336"/>
        <end position="398"/>
    </location>
</feature>
<evidence type="ECO:0000256" key="2">
    <source>
        <dbReference type="ARBA" id="ARBA00022598"/>
    </source>
</evidence>
<evidence type="ECO:0000256" key="7">
    <source>
        <dbReference type="ARBA" id="ARBA00023146"/>
    </source>
</evidence>
<dbReference type="PANTHER" id="PTHR11766:SF1">
    <property type="entry name" value="TYROSINE--TRNA LIGASE"/>
    <property type="match status" value="1"/>
</dbReference>
<comment type="similarity">
    <text evidence="9">Belongs to the class-I aminoacyl-tRNA synthetase family. TyrS type 2 subfamily.</text>
</comment>